<accession>L9ZDC3</accession>
<feature type="transmembrane region" description="Helical" evidence="1">
    <location>
        <begin position="212"/>
        <end position="233"/>
    </location>
</feature>
<dbReference type="AlphaFoldDB" id="L9ZDC3"/>
<organism evidence="3 4">
    <name type="scientific">Natrinema altunense (strain JCM 12890 / CGMCC 1.3731 / AJ2)</name>
    <dbReference type="NCBI Taxonomy" id="1227494"/>
    <lineage>
        <taxon>Archaea</taxon>
        <taxon>Methanobacteriati</taxon>
        <taxon>Methanobacteriota</taxon>
        <taxon>Stenosarchaea group</taxon>
        <taxon>Halobacteria</taxon>
        <taxon>Halobacteriales</taxon>
        <taxon>Natrialbaceae</taxon>
        <taxon>Natrinema</taxon>
    </lineage>
</organism>
<comment type="caution">
    <text evidence="3">The sequence shown here is derived from an EMBL/GenBank/DDBJ whole genome shotgun (WGS) entry which is preliminary data.</text>
</comment>
<keyword evidence="1" id="KW-1133">Transmembrane helix</keyword>
<sequence>MPVTTKLNLSNALSYGFDRITTRGGAILLVVYVLFQLAMQVSVQSLFSQVLADAFPDEEFSHLYPLAVDLPAAVSAGVTALLVLVGAVLGVVTIRALYAGLNDVPTADHTRRLARTAGVMVVVSVVTFVAILIGTALLFFPGVFLAVSLVFATVVVIIEDAGVIESLERSWELTSGNRFRLLVLGVIIGVGGGLVGFAFGIVGVFAPVVGELATTVTSGVLSLFGAAVLVGAYRQLAGDREPRSTSEW</sequence>
<dbReference type="InterPro" id="IPR057169">
    <property type="entry name" value="DUF7847"/>
</dbReference>
<reference evidence="3 4" key="1">
    <citation type="journal article" date="2014" name="PLoS Genet.">
        <title>Phylogenetically driven sequencing of extremely halophilic archaea reveals strategies for static and dynamic osmo-response.</title>
        <authorList>
            <person name="Becker E.A."/>
            <person name="Seitzer P.M."/>
            <person name="Tritt A."/>
            <person name="Larsen D."/>
            <person name="Krusor M."/>
            <person name="Yao A.I."/>
            <person name="Wu D."/>
            <person name="Madern D."/>
            <person name="Eisen J.A."/>
            <person name="Darling A.E."/>
            <person name="Facciotti M.T."/>
        </authorList>
    </citation>
    <scope>NUCLEOTIDE SEQUENCE [LARGE SCALE GENOMIC DNA]</scope>
    <source>
        <strain evidence="3 4">JCM 12890</strain>
    </source>
</reference>
<dbReference type="eggNOG" id="arCOG03934">
    <property type="taxonomic scope" value="Archaea"/>
</dbReference>
<keyword evidence="1" id="KW-0812">Transmembrane</keyword>
<dbReference type="Proteomes" id="UP000011511">
    <property type="component" value="Unassembled WGS sequence"/>
</dbReference>
<feature type="transmembrane region" description="Helical" evidence="1">
    <location>
        <begin position="139"/>
        <end position="158"/>
    </location>
</feature>
<dbReference type="EMBL" id="AOIK01000042">
    <property type="protein sequence ID" value="ELY83991.1"/>
    <property type="molecule type" value="Genomic_DNA"/>
</dbReference>
<feature type="transmembrane region" description="Helical" evidence="1">
    <location>
        <begin position="179"/>
        <end position="206"/>
    </location>
</feature>
<feature type="transmembrane region" description="Helical" evidence="1">
    <location>
        <begin position="72"/>
        <end position="101"/>
    </location>
</feature>
<feature type="transmembrane region" description="Helical" evidence="1">
    <location>
        <begin position="26"/>
        <end position="52"/>
    </location>
</feature>
<proteinExistence type="predicted"/>
<feature type="domain" description="DUF7847" evidence="2">
    <location>
        <begin position="79"/>
        <end position="236"/>
    </location>
</feature>
<name>L9ZDC3_NATA2</name>
<evidence type="ECO:0000313" key="4">
    <source>
        <dbReference type="Proteomes" id="UP000011511"/>
    </source>
</evidence>
<evidence type="ECO:0000259" key="2">
    <source>
        <dbReference type="Pfam" id="PF25231"/>
    </source>
</evidence>
<dbReference type="PATRIC" id="fig|1227494.3.peg.3243"/>
<protein>
    <recommendedName>
        <fullName evidence="2">DUF7847 domain-containing protein</fullName>
    </recommendedName>
</protein>
<evidence type="ECO:0000256" key="1">
    <source>
        <dbReference type="SAM" id="Phobius"/>
    </source>
</evidence>
<keyword evidence="1" id="KW-0472">Membrane</keyword>
<gene>
    <name evidence="3" type="ORF">C485_16110</name>
</gene>
<feature type="transmembrane region" description="Helical" evidence="1">
    <location>
        <begin position="113"/>
        <end position="133"/>
    </location>
</feature>
<evidence type="ECO:0000313" key="3">
    <source>
        <dbReference type="EMBL" id="ELY83991.1"/>
    </source>
</evidence>
<keyword evidence="4" id="KW-1185">Reference proteome</keyword>
<dbReference type="Pfam" id="PF25231">
    <property type="entry name" value="DUF7847"/>
    <property type="match status" value="1"/>
</dbReference>